<proteinExistence type="predicted"/>
<keyword evidence="1" id="KW-0472">Membrane</keyword>
<keyword evidence="3" id="KW-1185">Reference proteome</keyword>
<evidence type="ECO:0000313" key="2">
    <source>
        <dbReference type="EMBL" id="KAK5632681.1"/>
    </source>
</evidence>
<keyword evidence="1" id="KW-0812">Transmembrane</keyword>
<sequence length="379" mass="42236">MYYNMASKKKSCTEERHVGPIPFLHKTCRHEAASKHHPVTAATSLTTGIWRRYQSRDNRKGRHAIVISPQSAGRHGIAHPHAAGTLKASLRGIGRMLVRYPVFDVSYDVAIVFTLGSLIWVINGFFAWLPVQWPSTEFAGEEGLGAGITAFIGTTVFELGSILLVLEAVNERRTDCFGWALEEAMNSYGLLLRPDPDGCAHHHSVQHSLLTGREAEADRRGARFWEWWPTWSELKTHYFREIGFLASFTQFIAATVFWISGFTALPAIQDRLSTPAVNGVYWLPQVVGGVGFIISSLLFMIETQTTWYTPALTVLGWHIGFWNLIGSIGFTLCGAAGFSSSDAAVYTADLSTFIGSWAFLIGSVIQWYESLDKYPLRIR</sequence>
<dbReference type="EMBL" id="JAWHQM010000026">
    <property type="protein sequence ID" value="KAK5632681.1"/>
    <property type="molecule type" value="Genomic_DNA"/>
</dbReference>
<name>A0AAN7UV88_9PEZI</name>
<evidence type="ECO:0008006" key="4">
    <source>
        <dbReference type="Google" id="ProtNLM"/>
    </source>
</evidence>
<feature type="transmembrane region" description="Helical" evidence="1">
    <location>
        <begin position="312"/>
        <end position="338"/>
    </location>
</feature>
<comment type="caution">
    <text evidence="2">The sequence shown here is derived from an EMBL/GenBank/DDBJ whole genome shotgun (WGS) entry which is preliminary data.</text>
</comment>
<evidence type="ECO:0000313" key="3">
    <source>
        <dbReference type="Proteomes" id="UP001305414"/>
    </source>
</evidence>
<feature type="transmembrane region" description="Helical" evidence="1">
    <location>
        <begin position="105"/>
        <end position="131"/>
    </location>
</feature>
<feature type="transmembrane region" description="Helical" evidence="1">
    <location>
        <begin position="280"/>
        <end position="300"/>
    </location>
</feature>
<dbReference type="AlphaFoldDB" id="A0AAN7UV88"/>
<organism evidence="2 3">
    <name type="scientific">Xylaria bambusicola</name>
    <dbReference type="NCBI Taxonomy" id="326684"/>
    <lineage>
        <taxon>Eukaryota</taxon>
        <taxon>Fungi</taxon>
        <taxon>Dikarya</taxon>
        <taxon>Ascomycota</taxon>
        <taxon>Pezizomycotina</taxon>
        <taxon>Sordariomycetes</taxon>
        <taxon>Xylariomycetidae</taxon>
        <taxon>Xylariales</taxon>
        <taxon>Xylariaceae</taxon>
        <taxon>Xylaria</taxon>
    </lineage>
</organism>
<accession>A0AAN7UV88</accession>
<feature type="transmembrane region" description="Helical" evidence="1">
    <location>
        <begin position="242"/>
        <end position="268"/>
    </location>
</feature>
<evidence type="ECO:0000256" key="1">
    <source>
        <dbReference type="SAM" id="Phobius"/>
    </source>
</evidence>
<dbReference type="Proteomes" id="UP001305414">
    <property type="component" value="Unassembled WGS sequence"/>
</dbReference>
<protein>
    <recommendedName>
        <fullName evidence="4">Integral membrane protein</fullName>
    </recommendedName>
</protein>
<reference evidence="2 3" key="1">
    <citation type="submission" date="2023-10" db="EMBL/GenBank/DDBJ databases">
        <title>Draft genome sequence of Xylaria bambusicola isolate GMP-LS, the root and basal stem rot pathogen of sugarcane in Indonesia.</title>
        <authorList>
            <person name="Selvaraj P."/>
            <person name="Muralishankar V."/>
            <person name="Muruganantham S."/>
            <person name="Sp S."/>
            <person name="Haryani S."/>
            <person name="Lau K.J.X."/>
            <person name="Naqvi N.I."/>
        </authorList>
    </citation>
    <scope>NUCLEOTIDE SEQUENCE [LARGE SCALE GENOMIC DNA]</scope>
    <source>
        <strain evidence="2">GMP-LS</strain>
    </source>
</reference>
<feature type="transmembrane region" description="Helical" evidence="1">
    <location>
        <begin position="143"/>
        <end position="166"/>
    </location>
</feature>
<keyword evidence="1" id="KW-1133">Transmembrane helix</keyword>
<feature type="transmembrane region" description="Helical" evidence="1">
    <location>
        <begin position="350"/>
        <end position="368"/>
    </location>
</feature>
<gene>
    <name evidence="2" type="ORF">RRF57_008395</name>
</gene>